<comment type="function">
    <text evidence="3">The glycine cleavage system catalyzes the degradation of glycine. The H protein shuttles the methylamine group of glycine from the P protein to the T protein.</text>
</comment>
<dbReference type="RefSeq" id="WP_317831524.1">
    <property type="nucleotide sequence ID" value="NZ_CP136920.1"/>
</dbReference>
<dbReference type="SUPFAM" id="SSF51230">
    <property type="entry name" value="Single hybrid motif"/>
    <property type="match status" value="1"/>
</dbReference>
<dbReference type="AlphaFoldDB" id="A0AAQ3L7Z9"/>
<dbReference type="NCBIfam" id="TIGR00527">
    <property type="entry name" value="gcvH"/>
    <property type="match status" value="1"/>
</dbReference>
<feature type="modified residue" description="N6-lipoyllysine" evidence="3 4">
    <location>
        <position position="64"/>
    </location>
</feature>
<comment type="subunit">
    <text evidence="3">The glycine cleavage system is composed of four proteins: P, T, L and H.</text>
</comment>
<protein>
    <recommendedName>
        <fullName evidence="3">Glycine cleavage system H protein</fullName>
    </recommendedName>
</protein>
<dbReference type="GO" id="GO:0019464">
    <property type="term" value="P:glycine decarboxylation via glycine cleavage system"/>
    <property type="evidence" value="ECO:0007669"/>
    <property type="project" value="UniProtKB-UniRule"/>
</dbReference>
<sequence length="127" mass="13652">MSDIPSDLKYTKQHEWVRVEGDLATIGITDYAQGSLGDITFIELPNVGDSMAAHETFGVVESVKAASDIYMPISGEIAEINESLEDAPENANNDPYGDGWIVKIKISNPSDLDALLDASAYEAETAS</sequence>
<dbReference type="EMBL" id="CP136920">
    <property type="protein sequence ID" value="WOO39579.1"/>
    <property type="molecule type" value="Genomic_DNA"/>
</dbReference>
<evidence type="ECO:0000313" key="7">
    <source>
        <dbReference type="Proteomes" id="UP001304300"/>
    </source>
</evidence>
<reference evidence="6 7" key="1">
    <citation type="submission" date="2023-10" db="EMBL/GenBank/DDBJ databases">
        <title>Rubellicoccus peritrichatus gen. nov., sp. nov., isolated from an algae of coral reef tank.</title>
        <authorList>
            <person name="Luo J."/>
        </authorList>
    </citation>
    <scope>NUCLEOTIDE SEQUENCE [LARGE SCALE GENOMIC DNA]</scope>
    <source>
        <strain evidence="6 7">CR14</strain>
    </source>
</reference>
<dbReference type="GO" id="GO:0009249">
    <property type="term" value="P:protein lipoylation"/>
    <property type="evidence" value="ECO:0007669"/>
    <property type="project" value="TreeGrafter"/>
</dbReference>
<keyword evidence="2 3" id="KW-0450">Lipoyl</keyword>
<dbReference type="PROSITE" id="PS50968">
    <property type="entry name" value="BIOTINYL_LIPOYL"/>
    <property type="match status" value="1"/>
</dbReference>
<dbReference type="Proteomes" id="UP001304300">
    <property type="component" value="Chromosome"/>
</dbReference>
<dbReference type="KEGG" id="puo:RZN69_13225"/>
<evidence type="ECO:0000259" key="5">
    <source>
        <dbReference type="PROSITE" id="PS50968"/>
    </source>
</evidence>
<feature type="domain" description="Lipoyl-binding" evidence="5">
    <location>
        <begin position="23"/>
        <end position="105"/>
    </location>
</feature>
<dbReference type="HAMAP" id="MF_00272">
    <property type="entry name" value="GcvH"/>
    <property type="match status" value="1"/>
</dbReference>
<evidence type="ECO:0000256" key="1">
    <source>
        <dbReference type="ARBA" id="ARBA00009249"/>
    </source>
</evidence>
<gene>
    <name evidence="3 6" type="primary">gcvH</name>
    <name evidence="6" type="ORF">RZN69_13225</name>
</gene>
<dbReference type="CDD" id="cd06848">
    <property type="entry name" value="GCS_H"/>
    <property type="match status" value="1"/>
</dbReference>
<evidence type="ECO:0000256" key="2">
    <source>
        <dbReference type="ARBA" id="ARBA00022823"/>
    </source>
</evidence>
<dbReference type="PANTHER" id="PTHR11715:SF3">
    <property type="entry name" value="GLYCINE CLEAVAGE SYSTEM H PROTEIN-RELATED"/>
    <property type="match status" value="1"/>
</dbReference>
<dbReference type="InterPro" id="IPR017453">
    <property type="entry name" value="GCV_H_sub"/>
</dbReference>
<dbReference type="PANTHER" id="PTHR11715">
    <property type="entry name" value="GLYCINE CLEAVAGE SYSTEM H PROTEIN"/>
    <property type="match status" value="1"/>
</dbReference>
<organism evidence="6 7">
    <name type="scientific">Rubellicoccus peritrichatus</name>
    <dbReference type="NCBI Taxonomy" id="3080537"/>
    <lineage>
        <taxon>Bacteria</taxon>
        <taxon>Pseudomonadati</taxon>
        <taxon>Verrucomicrobiota</taxon>
        <taxon>Opitutia</taxon>
        <taxon>Puniceicoccales</taxon>
        <taxon>Cerasicoccaceae</taxon>
        <taxon>Rubellicoccus</taxon>
    </lineage>
</organism>
<dbReference type="InterPro" id="IPR000089">
    <property type="entry name" value="Biotin_lipoyl"/>
</dbReference>
<dbReference type="InterPro" id="IPR002930">
    <property type="entry name" value="GCV_H"/>
</dbReference>
<dbReference type="NCBIfam" id="NF002270">
    <property type="entry name" value="PRK01202.1"/>
    <property type="match status" value="1"/>
</dbReference>
<comment type="similarity">
    <text evidence="1 3">Belongs to the GcvH family.</text>
</comment>
<dbReference type="GO" id="GO:0005829">
    <property type="term" value="C:cytosol"/>
    <property type="evidence" value="ECO:0007669"/>
    <property type="project" value="TreeGrafter"/>
</dbReference>
<comment type="cofactor">
    <cofactor evidence="3">
        <name>(R)-lipoate</name>
        <dbReference type="ChEBI" id="CHEBI:83088"/>
    </cofactor>
    <text evidence="3">Binds 1 lipoyl cofactor covalently.</text>
</comment>
<dbReference type="Pfam" id="PF01597">
    <property type="entry name" value="GCV_H"/>
    <property type="match status" value="1"/>
</dbReference>
<dbReference type="InterPro" id="IPR011053">
    <property type="entry name" value="Single_hybrid_motif"/>
</dbReference>
<proteinExistence type="inferred from homology"/>
<keyword evidence="7" id="KW-1185">Reference proteome</keyword>
<evidence type="ECO:0000313" key="6">
    <source>
        <dbReference type="EMBL" id="WOO39579.1"/>
    </source>
</evidence>
<accession>A0AAQ3L7Z9</accession>
<evidence type="ECO:0000256" key="4">
    <source>
        <dbReference type="PIRSR" id="PIRSR617453-50"/>
    </source>
</evidence>
<dbReference type="Gene3D" id="2.40.50.100">
    <property type="match status" value="1"/>
</dbReference>
<dbReference type="GO" id="GO:0005960">
    <property type="term" value="C:glycine cleavage complex"/>
    <property type="evidence" value="ECO:0007669"/>
    <property type="project" value="InterPro"/>
</dbReference>
<dbReference type="InterPro" id="IPR033753">
    <property type="entry name" value="GCV_H/Fam206"/>
</dbReference>
<name>A0AAQ3L7Z9_9BACT</name>
<evidence type="ECO:0000256" key="3">
    <source>
        <dbReference type="HAMAP-Rule" id="MF_00272"/>
    </source>
</evidence>